<dbReference type="RefSeq" id="WP_207331094.1">
    <property type="nucleotide sequence ID" value="NZ_JAFMYW010000007.1"/>
</dbReference>
<dbReference type="Proteomes" id="UP000664628">
    <property type="component" value="Unassembled WGS sequence"/>
</dbReference>
<accession>A0ABS3JMB4</accession>
<dbReference type="SUPFAM" id="SSF54427">
    <property type="entry name" value="NTF2-like"/>
    <property type="match status" value="1"/>
</dbReference>
<protein>
    <submittedName>
        <fullName evidence="1">Ester cyclase</fullName>
    </submittedName>
</protein>
<evidence type="ECO:0000313" key="1">
    <source>
        <dbReference type="EMBL" id="MBO0951139.1"/>
    </source>
</evidence>
<keyword evidence="2" id="KW-1185">Reference proteome</keyword>
<gene>
    <name evidence="1" type="ORF">J2I46_21315</name>
</gene>
<dbReference type="PANTHER" id="PTHR38436">
    <property type="entry name" value="POLYKETIDE CYCLASE SNOAL-LIKE DOMAIN"/>
    <property type="match status" value="1"/>
</dbReference>
<comment type="caution">
    <text evidence="1">The sequence shown here is derived from an EMBL/GenBank/DDBJ whole genome shotgun (WGS) entry which is preliminary data.</text>
</comment>
<dbReference type="Gene3D" id="3.10.450.50">
    <property type="match status" value="1"/>
</dbReference>
<dbReference type="Pfam" id="PF07366">
    <property type="entry name" value="SnoaL"/>
    <property type="match status" value="1"/>
</dbReference>
<dbReference type="InterPro" id="IPR032710">
    <property type="entry name" value="NTF2-like_dom_sf"/>
</dbReference>
<name>A0ABS3JMB4_9BACT</name>
<dbReference type="EMBL" id="JAFMYW010000007">
    <property type="protein sequence ID" value="MBO0951139.1"/>
    <property type="molecule type" value="Genomic_DNA"/>
</dbReference>
<sequence length="153" mass="16360">MNTGVAQKNEAIIQKNNALVVKTPAAKTAVAFFNALLNARDVSFLKTIVTPDVAFRNSLGVTVIGIDGLTAMMGKMDNTFAGFRIEITEVIAEGDAVFLKANFSGTHSSAFLAPTATNKPFTVPGFARFTIRDGKIAEGFSVVDFNQITKQIL</sequence>
<dbReference type="InterPro" id="IPR009959">
    <property type="entry name" value="Cyclase_SnoaL-like"/>
</dbReference>
<proteinExistence type="predicted"/>
<organism evidence="1 2">
    <name type="scientific">Fibrella forsythiae</name>
    <dbReference type="NCBI Taxonomy" id="2817061"/>
    <lineage>
        <taxon>Bacteria</taxon>
        <taxon>Pseudomonadati</taxon>
        <taxon>Bacteroidota</taxon>
        <taxon>Cytophagia</taxon>
        <taxon>Cytophagales</taxon>
        <taxon>Spirosomataceae</taxon>
        <taxon>Fibrella</taxon>
    </lineage>
</organism>
<reference evidence="1 2" key="1">
    <citation type="submission" date="2021-03" db="EMBL/GenBank/DDBJ databases">
        <title>Fibrella sp. HMF5405 genome sequencing and assembly.</title>
        <authorList>
            <person name="Kang H."/>
            <person name="Kim H."/>
            <person name="Bae S."/>
            <person name="Joh K."/>
        </authorList>
    </citation>
    <scope>NUCLEOTIDE SEQUENCE [LARGE SCALE GENOMIC DNA]</scope>
    <source>
        <strain evidence="1 2">HMF5405</strain>
    </source>
</reference>
<evidence type="ECO:0000313" key="2">
    <source>
        <dbReference type="Proteomes" id="UP000664628"/>
    </source>
</evidence>
<dbReference type="PANTHER" id="PTHR38436:SF1">
    <property type="entry name" value="ESTER CYCLASE"/>
    <property type="match status" value="1"/>
</dbReference>